<keyword evidence="4 5" id="KW-0732">Signal</keyword>
<dbReference type="PANTHER" id="PTHR10009:SF11">
    <property type="entry name" value="RH54244P"/>
    <property type="match status" value="1"/>
</dbReference>
<dbReference type="Proteomes" id="UP001353858">
    <property type="component" value="Unassembled WGS sequence"/>
</dbReference>
<evidence type="ECO:0000313" key="6">
    <source>
        <dbReference type="EMBL" id="KAK4881832.1"/>
    </source>
</evidence>
<evidence type="ECO:0000313" key="7">
    <source>
        <dbReference type="Proteomes" id="UP001353858"/>
    </source>
</evidence>
<dbReference type="PANTHER" id="PTHR10009">
    <property type="entry name" value="PROTEIN YELLOW-RELATED"/>
    <property type="match status" value="1"/>
</dbReference>
<dbReference type="EMBL" id="JARPUR010000002">
    <property type="protein sequence ID" value="KAK4881832.1"/>
    <property type="molecule type" value="Genomic_DNA"/>
</dbReference>
<dbReference type="InterPro" id="IPR011042">
    <property type="entry name" value="6-blade_b-propeller_TolB-like"/>
</dbReference>
<dbReference type="Gene3D" id="2.120.10.30">
    <property type="entry name" value="TolB, C-terminal domain"/>
    <property type="match status" value="1"/>
</dbReference>
<evidence type="ECO:0000256" key="5">
    <source>
        <dbReference type="SAM" id="SignalP"/>
    </source>
</evidence>
<dbReference type="Pfam" id="PF03022">
    <property type="entry name" value="MRJP"/>
    <property type="match status" value="1"/>
</dbReference>
<evidence type="ECO:0000256" key="4">
    <source>
        <dbReference type="ARBA" id="ARBA00022729"/>
    </source>
</evidence>
<keyword evidence="3" id="KW-0964">Secreted</keyword>
<protein>
    <submittedName>
        <fullName evidence="6">Uncharacterized protein</fullName>
    </submittedName>
</protein>
<dbReference type="InterPro" id="IPR017996">
    <property type="entry name" value="MRJP/yellow-related"/>
</dbReference>
<keyword evidence="7" id="KW-1185">Reference proteome</keyword>
<organism evidence="6 7">
    <name type="scientific">Aquatica leii</name>
    <dbReference type="NCBI Taxonomy" id="1421715"/>
    <lineage>
        <taxon>Eukaryota</taxon>
        <taxon>Metazoa</taxon>
        <taxon>Ecdysozoa</taxon>
        <taxon>Arthropoda</taxon>
        <taxon>Hexapoda</taxon>
        <taxon>Insecta</taxon>
        <taxon>Pterygota</taxon>
        <taxon>Neoptera</taxon>
        <taxon>Endopterygota</taxon>
        <taxon>Coleoptera</taxon>
        <taxon>Polyphaga</taxon>
        <taxon>Elateriformia</taxon>
        <taxon>Elateroidea</taxon>
        <taxon>Lampyridae</taxon>
        <taxon>Luciolinae</taxon>
        <taxon>Aquatica</taxon>
    </lineage>
</organism>
<feature type="signal peptide" evidence="5">
    <location>
        <begin position="1"/>
        <end position="19"/>
    </location>
</feature>
<evidence type="ECO:0000256" key="3">
    <source>
        <dbReference type="ARBA" id="ARBA00022525"/>
    </source>
</evidence>
<feature type="chain" id="PRO_5042909478" evidence="5">
    <location>
        <begin position="20"/>
        <end position="441"/>
    </location>
</feature>
<evidence type="ECO:0000256" key="2">
    <source>
        <dbReference type="ARBA" id="ARBA00009127"/>
    </source>
</evidence>
<accession>A0AAN7PBJ9</accession>
<dbReference type="PRINTS" id="PR01366">
    <property type="entry name" value="ROYALJELLY"/>
</dbReference>
<comment type="subcellular location">
    <subcellularLocation>
        <location evidence="1">Secreted</location>
    </subcellularLocation>
</comment>
<proteinExistence type="inferred from homology"/>
<reference evidence="7" key="1">
    <citation type="submission" date="2023-01" db="EMBL/GenBank/DDBJ databases">
        <title>Key to firefly adult light organ development and bioluminescence: homeobox transcription factors regulate luciferase expression and transportation to peroxisome.</title>
        <authorList>
            <person name="Fu X."/>
        </authorList>
    </citation>
    <scope>NUCLEOTIDE SEQUENCE [LARGE SCALE GENOMIC DNA]</scope>
</reference>
<dbReference type="AlphaFoldDB" id="A0AAN7PBJ9"/>
<dbReference type="GO" id="GO:0005576">
    <property type="term" value="C:extracellular region"/>
    <property type="evidence" value="ECO:0007669"/>
    <property type="project" value="UniProtKB-SubCell"/>
</dbReference>
<sequence length="441" mass="50097">MKLFLIVLILLVAIQSGYFKGLKEEFTWSRIRFASSPSGFHQNNAFGGNRGVSFQPPSSDPRQSYIFENNIPMGANRWENKLFITIPRRRLGVPSTLNFIWTNTTDKHNIPLIPYPNAEVNQLPSPGGNGLLVSVYRTAIDTCNRLWMVDTGMLEYPGNNTRVHQSALVIIDLLTNQIIRRYEFKPTDTRPATNLASLVVDVEPHSCENAYAYIPDLGGFGLVVYSFAENDSWRVNHNYFYLESLAGEFFIGGIRFQWNDGVFSVALSDIFPNGHRTVYFHSMAGTHMYSVSTKVLRNQTLATRSYHGNDFKIEADRGLGSQASASDLHKTSGLLFFGLVNQNGLGCWNTFRPARLDNFDVVYKSDDKFIYPCDVKISGDDLIVLTNTMPVFLYGRLNYNQINFRIWINNVYDTVKGTRCVVDPHEEYTGDIIYGESSWHY</sequence>
<name>A0AAN7PBJ9_9COLE</name>
<gene>
    <name evidence="6" type="ORF">RN001_005151</name>
</gene>
<comment type="caution">
    <text evidence="6">The sequence shown here is derived from an EMBL/GenBank/DDBJ whole genome shotgun (WGS) entry which is preliminary data.</text>
</comment>
<evidence type="ECO:0000256" key="1">
    <source>
        <dbReference type="ARBA" id="ARBA00004613"/>
    </source>
</evidence>
<comment type="similarity">
    <text evidence="2">Belongs to the major royal jelly protein family.</text>
</comment>